<proteinExistence type="predicted"/>
<dbReference type="RefSeq" id="WP_036345078.1">
    <property type="nucleotide sequence ID" value="NZ_JALN02000001.1"/>
</dbReference>
<accession>Z5X5I4</accession>
<name>Z5X5I4_9MYCO</name>
<evidence type="ECO:0000313" key="3">
    <source>
        <dbReference type="Proteomes" id="UP000022835"/>
    </source>
</evidence>
<dbReference type="AlphaFoldDB" id="Z5X5I4"/>
<dbReference type="EMBL" id="JALN02000001">
    <property type="protein sequence ID" value="KDF02186.1"/>
    <property type="molecule type" value="Genomic_DNA"/>
</dbReference>
<comment type="caution">
    <text evidence="2">The sequence shown here is derived from an EMBL/GenBank/DDBJ whole genome shotgun (WGS) entry which is preliminary data.</text>
</comment>
<organism evidence="2 3">
    <name type="scientific">Mycolicibacterium aromaticivorans JS19b1 = JCM 16368</name>
    <dbReference type="NCBI Taxonomy" id="1440774"/>
    <lineage>
        <taxon>Bacteria</taxon>
        <taxon>Bacillati</taxon>
        <taxon>Actinomycetota</taxon>
        <taxon>Actinomycetes</taxon>
        <taxon>Mycobacteriales</taxon>
        <taxon>Mycobacteriaceae</taxon>
        <taxon>Mycolicibacterium</taxon>
    </lineage>
</organism>
<evidence type="ECO:0000256" key="1">
    <source>
        <dbReference type="SAM" id="MobiDB-lite"/>
    </source>
</evidence>
<keyword evidence="3" id="KW-1185">Reference proteome</keyword>
<dbReference type="OrthoDB" id="4761415at2"/>
<gene>
    <name evidence="2" type="ORF">Y900_025450</name>
</gene>
<reference evidence="2" key="1">
    <citation type="submission" date="2014-05" db="EMBL/GenBank/DDBJ databases">
        <title>Genome sequence of Mycobacterium aromaticivorans strain JS19b1T (= DSM 45407T).</title>
        <authorList>
            <person name="Kwak Y."/>
            <person name="Park G.-S."/>
            <person name="Li Q.X."/>
            <person name="Lee S.-E."/>
            <person name="Shin J.-H."/>
        </authorList>
    </citation>
    <scope>NUCLEOTIDE SEQUENCE [LARGE SCALE GENOMIC DNA]</scope>
    <source>
        <strain evidence="2">JS19b1</strain>
    </source>
</reference>
<feature type="compositionally biased region" description="Basic and acidic residues" evidence="1">
    <location>
        <begin position="308"/>
        <end position="321"/>
    </location>
</feature>
<feature type="region of interest" description="Disordered" evidence="1">
    <location>
        <begin position="290"/>
        <end position="346"/>
    </location>
</feature>
<protein>
    <submittedName>
        <fullName evidence="2">Uncharacterized protein</fullName>
    </submittedName>
</protein>
<dbReference type="Proteomes" id="UP000022835">
    <property type="component" value="Unassembled WGS sequence"/>
</dbReference>
<sequence length="346" mass="38070">MNILSDEQYRLLAFIAACNRSSYAPTADEVMLWRNNPKPAEAEYRITERPGLGYRGALFGPNEVSAMSKMMGSVSSLSRQIAGMTSFVDQLYGSPRRELVKRAETAIEHLVRLTWLEKIARSGEVSGLRLTDLGRALLRDRETDATDEDVSVVVLEAHDPLAYPLLVGQLANAGAGLLVDPYLKLDGLHRIIVSTQLSRLLVSVKSGKSELSAMQTHLDSASLGRRVEVRKSTKLHDRYLIADDNSVFTLGTSLNGVGRTTTVFTPMPEKAAAVLREEYEQLWDNAELVGPQPISDNELHDEDQPAADESKDETADDKSDLDPAAAENSESEQPERSDNCDQPPFA</sequence>
<evidence type="ECO:0000313" key="2">
    <source>
        <dbReference type="EMBL" id="KDF02186.1"/>
    </source>
</evidence>
<dbReference type="STRING" id="1440774.Y900_025450"/>
<dbReference type="eggNOG" id="ENOG50341UJ">
    <property type="taxonomic scope" value="Bacteria"/>
</dbReference>